<dbReference type="SUPFAM" id="SSF103473">
    <property type="entry name" value="MFS general substrate transporter"/>
    <property type="match status" value="1"/>
</dbReference>
<protein>
    <recommendedName>
        <fullName evidence="8">Major facilitator superfamily (MFS) profile domain-containing protein</fullName>
    </recommendedName>
</protein>
<keyword evidence="3 6" id="KW-1133">Transmembrane helix</keyword>
<evidence type="ECO:0000313" key="7">
    <source>
        <dbReference type="EMBL" id="EGU71907.1"/>
    </source>
</evidence>
<evidence type="ECO:0000256" key="2">
    <source>
        <dbReference type="ARBA" id="ARBA00022692"/>
    </source>
</evidence>
<accession>F9GG00</accession>
<dbReference type="PANTHER" id="PTHR23502:SF30">
    <property type="entry name" value="TRANSPORTER, PUTATIVE (AFU_ORTHOLOGUE AFUA_8G04702)-RELATED"/>
    <property type="match status" value="1"/>
</dbReference>
<feature type="transmembrane region" description="Helical" evidence="6">
    <location>
        <begin position="118"/>
        <end position="135"/>
    </location>
</feature>
<evidence type="ECO:0000256" key="6">
    <source>
        <dbReference type="SAM" id="Phobius"/>
    </source>
</evidence>
<dbReference type="AlphaFoldDB" id="F9GG00"/>
<evidence type="ECO:0000256" key="3">
    <source>
        <dbReference type="ARBA" id="ARBA00022989"/>
    </source>
</evidence>
<keyword evidence="4 6" id="KW-0472">Membrane</keyword>
<feature type="transmembrane region" description="Helical" evidence="6">
    <location>
        <begin position="59"/>
        <end position="80"/>
    </location>
</feature>
<keyword evidence="2 6" id="KW-0812">Transmembrane</keyword>
<gene>
    <name evidence="7" type="ORF">FOXB_17584</name>
</gene>
<dbReference type="PANTHER" id="PTHR23502">
    <property type="entry name" value="MAJOR FACILITATOR SUPERFAMILY"/>
    <property type="match status" value="1"/>
</dbReference>
<organism evidence="7">
    <name type="scientific">Fusarium oxysporum (strain Fo5176)</name>
    <name type="common">Fusarium vascular wilt</name>
    <dbReference type="NCBI Taxonomy" id="660025"/>
    <lineage>
        <taxon>Eukaryota</taxon>
        <taxon>Fungi</taxon>
        <taxon>Dikarya</taxon>
        <taxon>Ascomycota</taxon>
        <taxon>Pezizomycotina</taxon>
        <taxon>Sordariomycetes</taxon>
        <taxon>Hypocreomycetidae</taxon>
        <taxon>Hypocreales</taxon>
        <taxon>Nectriaceae</taxon>
        <taxon>Fusarium</taxon>
        <taxon>Fusarium oxysporum species complex</taxon>
    </lineage>
</organism>
<dbReference type="STRING" id="660025.F9GG00"/>
<dbReference type="GO" id="GO:0022857">
    <property type="term" value="F:transmembrane transporter activity"/>
    <property type="evidence" value="ECO:0007669"/>
    <property type="project" value="TreeGrafter"/>
</dbReference>
<name>F9GG00_FUSOF</name>
<evidence type="ECO:0000256" key="5">
    <source>
        <dbReference type="ARBA" id="ARBA00023180"/>
    </source>
</evidence>
<evidence type="ECO:0008006" key="8">
    <source>
        <dbReference type="Google" id="ProtNLM"/>
    </source>
</evidence>
<keyword evidence="5" id="KW-0325">Glycoprotein</keyword>
<sequence length="142" mass="15879">MPESELIPGTIDLVDVHHIRHAGDVEGDIVLNPAPSNDPNDPLNWSPWRKTISLICQSLYTWFAGMSLATVYSVLVPLAHQSKISIATLNEGTGYMFLLLGWGLLFWQPFSLRYGKRLTFLISTLGAIVKPLYLVRQSDKRG</sequence>
<comment type="subcellular location">
    <subcellularLocation>
        <location evidence="1">Membrane</location>
        <topology evidence="1">Multi-pass membrane protein</topology>
    </subcellularLocation>
</comment>
<evidence type="ECO:0000256" key="4">
    <source>
        <dbReference type="ARBA" id="ARBA00023136"/>
    </source>
</evidence>
<evidence type="ECO:0000256" key="1">
    <source>
        <dbReference type="ARBA" id="ARBA00004141"/>
    </source>
</evidence>
<proteinExistence type="predicted"/>
<comment type="caution">
    <text evidence="7">The sequence shown here is derived from an EMBL/GenBank/DDBJ whole genome shotgun (WGS) entry which is preliminary data.</text>
</comment>
<dbReference type="EMBL" id="AFQF01007418">
    <property type="protein sequence ID" value="EGU71907.1"/>
    <property type="molecule type" value="Genomic_DNA"/>
</dbReference>
<dbReference type="InterPro" id="IPR036259">
    <property type="entry name" value="MFS_trans_sf"/>
</dbReference>
<dbReference type="GO" id="GO:0005886">
    <property type="term" value="C:plasma membrane"/>
    <property type="evidence" value="ECO:0007669"/>
    <property type="project" value="TreeGrafter"/>
</dbReference>
<reference evidence="7" key="1">
    <citation type="journal article" date="2012" name="Mol. Plant Microbe Interact.">
        <title>A highly conserved effector in Fusarium oxysporum is required for full virulence on Arabidopsis.</title>
        <authorList>
            <person name="Thatcher L.F."/>
            <person name="Gardiner D.M."/>
            <person name="Kazan K."/>
            <person name="Manners J."/>
        </authorList>
    </citation>
    <scope>NUCLEOTIDE SEQUENCE [LARGE SCALE GENOMIC DNA]</scope>
    <source>
        <strain evidence="7">Fo5176</strain>
    </source>
</reference>
<feature type="transmembrane region" description="Helical" evidence="6">
    <location>
        <begin position="92"/>
        <end position="112"/>
    </location>
</feature>